<proteinExistence type="predicted"/>
<dbReference type="EMBL" id="LR796140">
    <property type="protein sequence ID" value="CAB4121252.1"/>
    <property type="molecule type" value="Genomic_DNA"/>
</dbReference>
<accession>A0A6J5KJC5</accession>
<evidence type="ECO:0000313" key="1">
    <source>
        <dbReference type="EMBL" id="CAB4121252.1"/>
    </source>
</evidence>
<sequence>MKKYIYKLIFEDGSELLQSYEHPVLLSNSKENTHQVIKSLTFLDTIDVDNIVDVEENNVV</sequence>
<protein>
    <submittedName>
        <fullName evidence="1">Uncharacterized protein</fullName>
    </submittedName>
</protein>
<organism evidence="1">
    <name type="scientific">uncultured Caudovirales phage</name>
    <dbReference type="NCBI Taxonomy" id="2100421"/>
    <lineage>
        <taxon>Viruses</taxon>
        <taxon>Duplodnaviria</taxon>
        <taxon>Heunggongvirae</taxon>
        <taxon>Uroviricota</taxon>
        <taxon>Caudoviricetes</taxon>
        <taxon>Peduoviridae</taxon>
        <taxon>Maltschvirus</taxon>
        <taxon>Maltschvirus maltsch</taxon>
    </lineage>
</organism>
<gene>
    <name evidence="1" type="ORF">UFOVP9_40</name>
</gene>
<name>A0A6J5KJC5_9CAUD</name>
<reference evidence="1" key="1">
    <citation type="submission" date="2020-04" db="EMBL/GenBank/DDBJ databases">
        <authorList>
            <person name="Chiriac C."/>
            <person name="Salcher M."/>
            <person name="Ghai R."/>
            <person name="Kavagutti S V."/>
        </authorList>
    </citation>
    <scope>NUCLEOTIDE SEQUENCE</scope>
</reference>